<evidence type="ECO:0000313" key="1">
    <source>
        <dbReference type="EMBL" id="CDW78244.1"/>
    </source>
</evidence>
<accession>A0A078A7M7</accession>
<name>A0A078A7M7_STYLE</name>
<gene>
    <name evidence="1" type="primary">Contig3201.g3418</name>
    <name evidence="1" type="ORF">STYLEM_7219</name>
</gene>
<dbReference type="EMBL" id="CCKQ01006907">
    <property type="protein sequence ID" value="CDW78244.1"/>
    <property type="molecule type" value="Genomic_DNA"/>
</dbReference>
<evidence type="ECO:0000313" key="2">
    <source>
        <dbReference type="Proteomes" id="UP000039865"/>
    </source>
</evidence>
<protein>
    <submittedName>
        <fullName evidence="1">Uncharacterized protein</fullName>
    </submittedName>
</protein>
<dbReference type="Proteomes" id="UP000039865">
    <property type="component" value="Unassembled WGS sequence"/>
</dbReference>
<keyword evidence="2" id="KW-1185">Reference proteome</keyword>
<dbReference type="AlphaFoldDB" id="A0A078A7M7"/>
<reference evidence="1 2" key="1">
    <citation type="submission" date="2014-06" db="EMBL/GenBank/DDBJ databases">
        <authorList>
            <person name="Swart Estienne"/>
        </authorList>
    </citation>
    <scope>NUCLEOTIDE SEQUENCE [LARGE SCALE GENOMIC DNA]</scope>
    <source>
        <strain evidence="1 2">130c</strain>
    </source>
</reference>
<proteinExistence type="predicted"/>
<organism evidence="1 2">
    <name type="scientific">Stylonychia lemnae</name>
    <name type="common">Ciliate</name>
    <dbReference type="NCBI Taxonomy" id="5949"/>
    <lineage>
        <taxon>Eukaryota</taxon>
        <taxon>Sar</taxon>
        <taxon>Alveolata</taxon>
        <taxon>Ciliophora</taxon>
        <taxon>Intramacronucleata</taxon>
        <taxon>Spirotrichea</taxon>
        <taxon>Stichotrichia</taxon>
        <taxon>Sporadotrichida</taxon>
        <taxon>Oxytrichidae</taxon>
        <taxon>Stylonychinae</taxon>
        <taxon>Stylonychia</taxon>
    </lineage>
</organism>
<dbReference type="InParanoid" id="A0A078A7M7"/>
<sequence length="582" mass="64009">MQLYGTQYFYILKLESDLQNKNTVFNLKWPQAQTQANAVVNDETASYYFYGGILKDSGGTFFTAIVDVRFNGEVQQIFTIRKSSSTQQFSIKSLDYLRDTSAGTRCLVACAEDGQNILFMKLNVNSARTQVSQGSSTYLVSQNNNQLRLGEADFSAFQYRQKDISYYSSSLNNQFFSGWMDLSQVLYVGTISTFTSETPTTTSFTQKVGWLMNFNPSESEITITNSLSSPSSMASESLTFSTLLTSTFVSTSEATGFATKTSTSSITYIVSQIFTTSLKTIITPSIGNKVYIIGSSAMTITIPAYTLQQICSDLIFKYTSDISTVSGFVTFDTNTRVYTVSTSTQAYNGEYTIKMLGRINHEQSAEVSFQLTLIGACSYVSITSTSQTDITYTDIGTYTFELKGTNSQGLQSATQQFTIKIQDACQNDAITPSAILSSYDYLIESGIAQSIFTLSWTHSLSYCGSLAYQVVNQADSSTADSIFYISSNQFYVSTSNSAKINNYNLRIIGGTAYKTINQDFAIVVKSECPSVVITPETIADKAYTLGSDSQSFSFSDWSLSIPACGPITYSLLIDDSVKPSWL</sequence>